<dbReference type="InterPro" id="IPR000626">
    <property type="entry name" value="Ubiquitin-like_dom"/>
</dbReference>
<dbReference type="EMBL" id="SRMA01027156">
    <property type="protein sequence ID" value="TRY58973.1"/>
    <property type="molecule type" value="Genomic_DNA"/>
</dbReference>
<accession>A0A553N0N9</accession>
<feature type="domain" description="Ubiquitin-like" evidence="2">
    <location>
        <begin position="28"/>
        <end position="103"/>
    </location>
</feature>
<dbReference type="EMBL" id="SRMA01027156">
    <property type="protein sequence ID" value="TRY58971.1"/>
    <property type="molecule type" value="Genomic_DNA"/>
</dbReference>
<dbReference type="STRING" id="623744.A0A553N0N9"/>
<feature type="region of interest" description="Disordered" evidence="1">
    <location>
        <begin position="447"/>
        <end position="488"/>
    </location>
</feature>
<dbReference type="SUPFAM" id="SSF54236">
    <property type="entry name" value="Ubiquitin-like"/>
    <property type="match status" value="1"/>
</dbReference>
<dbReference type="PANTHER" id="PTHR46728">
    <property type="entry name" value="AN1-TYPE ZINC FINGER PROTEIN 4"/>
    <property type="match status" value="1"/>
</dbReference>
<gene>
    <name evidence="3" type="ORF">DNTS_014683</name>
</gene>
<dbReference type="InterPro" id="IPR053061">
    <property type="entry name" value="AN1-type_zinc_finger"/>
</dbReference>
<keyword evidence="4" id="KW-1185">Reference proteome</keyword>
<dbReference type="AlphaFoldDB" id="A0A553N0N9"/>
<dbReference type="InterPro" id="IPR019956">
    <property type="entry name" value="Ubiquitin_dom"/>
</dbReference>
<name>A0A553N0N9_9TELE</name>
<dbReference type="PROSITE" id="PS50053">
    <property type="entry name" value="UBIQUITIN_2"/>
    <property type="match status" value="1"/>
</dbReference>
<evidence type="ECO:0000256" key="1">
    <source>
        <dbReference type="SAM" id="MobiDB-lite"/>
    </source>
</evidence>
<protein>
    <recommendedName>
        <fullName evidence="2">Ubiquitin-like domain-containing protein</fullName>
    </recommendedName>
</protein>
<dbReference type="PRINTS" id="PR00348">
    <property type="entry name" value="UBIQUITIN"/>
</dbReference>
<dbReference type="Proteomes" id="UP000316079">
    <property type="component" value="Unassembled WGS sequence"/>
</dbReference>
<dbReference type="OrthoDB" id="756206at2759"/>
<dbReference type="InterPro" id="IPR029071">
    <property type="entry name" value="Ubiquitin-like_domsf"/>
</dbReference>
<evidence type="ECO:0000313" key="3">
    <source>
        <dbReference type="EMBL" id="TRY58971.1"/>
    </source>
</evidence>
<organism evidence="3 4">
    <name type="scientific">Danionella cerebrum</name>
    <dbReference type="NCBI Taxonomy" id="2873325"/>
    <lineage>
        <taxon>Eukaryota</taxon>
        <taxon>Metazoa</taxon>
        <taxon>Chordata</taxon>
        <taxon>Craniata</taxon>
        <taxon>Vertebrata</taxon>
        <taxon>Euteleostomi</taxon>
        <taxon>Actinopterygii</taxon>
        <taxon>Neopterygii</taxon>
        <taxon>Teleostei</taxon>
        <taxon>Ostariophysi</taxon>
        <taxon>Cypriniformes</taxon>
        <taxon>Danionidae</taxon>
        <taxon>Danioninae</taxon>
        <taxon>Danionella</taxon>
    </lineage>
</organism>
<dbReference type="Gene3D" id="3.10.20.90">
    <property type="entry name" value="Phosphatidylinositol 3-kinase Catalytic Subunit, Chain A, domain 1"/>
    <property type="match status" value="1"/>
</dbReference>
<evidence type="ECO:0000313" key="4">
    <source>
        <dbReference type="Proteomes" id="UP000316079"/>
    </source>
</evidence>
<dbReference type="PANTHER" id="PTHR46728:SF1">
    <property type="entry name" value="AN1-TYPE ZINC FINGER PROTEIN 4"/>
    <property type="match status" value="1"/>
</dbReference>
<comment type="caution">
    <text evidence="3">The sequence shown here is derived from an EMBL/GenBank/DDBJ whole genome shotgun (WGS) entry which is preliminary data.</text>
</comment>
<sequence>MTDKGNPPFFNEDNAGLMHYRLPFSESMELFIETLTGTSFQLRVSPFELLASVKAKIQRLEGIPASQQHLIWNGLELEDEYGLHDYSITEGCTLKLVLAMRGGPVNTRRVSVADDSVRNITDALDVGKEEMTLPNKQLTYLVFQEGDQLNIFRVMDRGDGTLTPVSESLSANTAHNVYAEEEDESKRFSSFQQTQENSITMNKMKVLKAKMENMNLNKKPKKTLKLKVKPPLGLQTLSGSPGPARSHRTFRVLPQIGHTSLMHPPPVADQLQESAAQPLGAGSICHPYTSLSCRGTPFSAASSICTLQAEDPWKNPVPRNIMLPPSVSRMDLRGPKLMRDYLFPPLSLLSSPVAQEETEIQGDSITFNENPTLMKACTFNHPEPLSLDLPGQREPSLNSMPVPERNTTAPILSKAFSSNWRLQSQRDQHHCPDHLDHLLRTSNCPSLPMVSSSQTSNHGLKVDREEISNSGGSDIKMPSKSKSLDSPRNTQLMASLAGRGNLEALTGPCALGRLCATADPLPAKIHLLQEDPLRRISPLERAAGYTFTLVQID</sequence>
<dbReference type="CDD" id="cd01802">
    <property type="entry name" value="Ubl_ZFAND4"/>
    <property type="match status" value="1"/>
</dbReference>
<reference evidence="3" key="2">
    <citation type="submission" date="2019-04" db="EMBL/GenBank/DDBJ databases">
        <authorList>
            <person name="Kadobianskyi M."/>
            <person name="Schulze L."/>
            <person name="Schuelke M."/>
            <person name="Judkewitz B."/>
        </authorList>
    </citation>
    <scope>NUCLEOTIDE SEQUENCE</scope>
    <source>
        <strain evidence="3">Bolton</strain>
        <tissue evidence="3">Whole-body</tissue>
    </source>
</reference>
<dbReference type="SMART" id="SM00213">
    <property type="entry name" value="UBQ"/>
    <property type="match status" value="1"/>
</dbReference>
<evidence type="ECO:0000259" key="2">
    <source>
        <dbReference type="PROSITE" id="PS50053"/>
    </source>
</evidence>
<dbReference type="Pfam" id="PF00240">
    <property type="entry name" value="ubiquitin"/>
    <property type="match status" value="1"/>
</dbReference>
<feature type="compositionally biased region" description="Polar residues" evidence="1">
    <location>
        <begin position="447"/>
        <end position="458"/>
    </location>
</feature>
<proteinExistence type="predicted"/>
<dbReference type="EMBL" id="SRMA01027156">
    <property type="protein sequence ID" value="TRY58972.1"/>
    <property type="molecule type" value="Genomic_DNA"/>
</dbReference>
<reference evidence="3 4" key="1">
    <citation type="journal article" date="2019" name="Sci. Data">
        <title>Hybrid genome assembly and annotation of Danionella translucida.</title>
        <authorList>
            <person name="Kadobianskyi M."/>
            <person name="Schulze L."/>
            <person name="Schuelke M."/>
            <person name="Judkewitz B."/>
        </authorList>
    </citation>
    <scope>NUCLEOTIDE SEQUENCE [LARGE SCALE GENOMIC DNA]</scope>
    <source>
        <strain evidence="3 4">Bolton</strain>
    </source>
</reference>